<feature type="transmembrane region" description="Helical" evidence="2">
    <location>
        <begin position="146"/>
        <end position="164"/>
    </location>
</feature>
<protein>
    <recommendedName>
        <fullName evidence="5">EamA domain-containing protein</fullName>
    </recommendedName>
</protein>
<dbReference type="InterPro" id="IPR037185">
    <property type="entry name" value="EmrE-like"/>
</dbReference>
<feature type="transmembrane region" description="Helical" evidence="2">
    <location>
        <begin position="194"/>
        <end position="216"/>
    </location>
</feature>
<dbReference type="VEuPathDB" id="FungiDB:MFRU_011g00750"/>
<dbReference type="InterPro" id="IPR039632">
    <property type="entry name" value="TMEM42"/>
</dbReference>
<feature type="compositionally biased region" description="Polar residues" evidence="1">
    <location>
        <begin position="10"/>
        <end position="27"/>
    </location>
</feature>
<proteinExistence type="predicted"/>
<dbReference type="SUPFAM" id="SSF103481">
    <property type="entry name" value="Multidrug resistance efflux transporter EmrE"/>
    <property type="match status" value="1"/>
</dbReference>
<evidence type="ECO:0000256" key="2">
    <source>
        <dbReference type="SAM" id="Phobius"/>
    </source>
</evidence>
<feature type="transmembrane region" description="Helical" evidence="2">
    <location>
        <begin position="228"/>
        <end position="248"/>
    </location>
</feature>
<feature type="compositionally biased region" description="Low complexity" evidence="1">
    <location>
        <begin position="28"/>
        <end position="44"/>
    </location>
</feature>
<dbReference type="AlphaFoldDB" id="A0A5M9JQE2"/>
<feature type="transmembrane region" description="Helical" evidence="2">
    <location>
        <begin position="254"/>
        <end position="270"/>
    </location>
</feature>
<comment type="caution">
    <text evidence="3">The sequence shown here is derived from an EMBL/GenBank/DDBJ whole genome shotgun (WGS) entry which is preliminary data.</text>
</comment>
<keyword evidence="4" id="KW-1185">Reference proteome</keyword>
<dbReference type="Proteomes" id="UP000322873">
    <property type="component" value="Unassembled WGS sequence"/>
</dbReference>
<evidence type="ECO:0008006" key="5">
    <source>
        <dbReference type="Google" id="ProtNLM"/>
    </source>
</evidence>
<dbReference type="EMBL" id="VICG01000006">
    <property type="protein sequence ID" value="KAA8570870.1"/>
    <property type="molecule type" value="Genomic_DNA"/>
</dbReference>
<keyword evidence="2" id="KW-1133">Transmembrane helix</keyword>
<reference evidence="3 4" key="1">
    <citation type="submission" date="2019-06" db="EMBL/GenBank/DDBJ databases">
        <title>Genome Sequence of the Brown Rot Fungal Pathogen Monilinia fructicola.</title>
        <authorList>
            <person name="De Miccolis Angelini R.M."/>
            <person name="Landi L."/>
            <person name="Abate D."/>
            <person name="Pollastro S."/>
            <person name="Romanazzi G."/>
            <person name="Faretra F."/>
        </authorList>
    </citation>
    <scope>NUCLEOTIDE SEQUENCE [LARGE SCALE GENOMIC DNA]</scope>
    <source>
        <strain evidence="3 4">Mfrc123</strain>
    </source>
</reference>
<sequence length="342" mass="36758">MLRPTKRKTQSSTLSSPAFINESNNRESSGLVGTTAGTTSALTSNNLRNGSTMSATTSSEETDDGLGSVDDPRKPLFGTTSTGVRDTKGQAKNRIVNDGYNATRITKSISSLRGERDEGEQDNDDIIEENEVEEHMMENISRKSQWILLAVASGACAAFNGVFAKLTTTQLTTSFAEHVAGFFGLGEGEKVVEYGVRGIFFLLNLVFNGIMWTLFTKALARGTSTVQVSIINTSSNFMITAVLGFIIFSESLPPLWFLGAALLVAGNVIIGRREEEEKGDGNGHDVENGEGRARSGSEGEEREGLLGEELELGGGIVEDEDVLDLGLDDEGKSDEEEDLLTH</sequence>
<feature type="compositionally biased region" description="Basic and acidic residues" evidence="1">
    <location>
        <begin position="275"/>
        <end position="305"/>
    </location>
</feature>
<organism evidence="3 4">
    <name type="scientific">Monilinia fructicola</name>
    <name type="common">Brown rot fungus</name>
    <name type="synonym">Ciboria fructicola</name>
    <dbReference type="NCBI Taxonomy" id="38448"/>
    <lineage>
        <taxon>Eukaryota</taxon>
        <taxon>Fungi</taxon>
        <taxon>Dikarya</taxon>
        <taxon>Ascomycota</taxon>
        <taxon>Pezizomycotina</taxon>
        <taxon>Leotiomycetes</taxon>
        <taxon>Helotiales</taxon>
        <taxon>Sclerotiniaceae</taxon>
        <taxon>Monilinia</taxon>
    </lineage>
</organism>
<evidence type="ECO:0000256" key="1">
    <source>
        <dbReference type="SAM" id="MobiDB-lite"/>
    </source>
</evidence>
<feature type="compositionally biased region" description="Acidic residues" evidence="1">
    <location>
        <begin position="306"/>
        <end position="342"/>
    </location>
</feature>
<accession>A0A5M9JQE2</accession>
<name>A0A5M9JQE2_MONFR</name>
<dbReference type="PANTHER" id="PTHR31965">
    <property type="entry name" value="TRANSMEMBRANE PROTEIN 42"/>
    <property type="match status" value="1"/>
</dbReference>
<keyword evidence="2" id="KW-0812">Transmembrane</keyword>
<evidence type="ECO:0000313" key="4">
    <source>
        <dbReference type="Proteomes" id="UP000322873"/>
    </source>
</evidence>
<evidence type="ECO:0000313" key="3">
    <source>
        <dbReference type="EMBL" id="KAA8570870.1"/>
    </source>
</evidence>
<feature type="region of interest" description="Disordered" evidence="1">
    <location>
        <begin position="1"/>
        <end position="90"/>
    </location>
</feature>
<keyword evidence="2" id="KW-0472">Membrane</keyword>
<dbReference type="PANTHER" id="PTHR31965:SF1">
    <property type="entry name" value="TRANSMEMBRANE PROTEIN 42"/>
    <property type="match status" value="1"/>
</dbReference>
<feature type="region of interest" description="Disordered" evidence="1">
    <location>
        <begin position="275"/>
        <end position="342"/>
    </location>
</feature>
<gene>
    <name evidence="3" type="ORF">EYC84_000259</name>
</gene>